<reference evidence="4" key="1">
    <citation type="journal article" date="2019" name="Int. J. Syst. Evol. Microbiol.">
        <title>The Global Catalogue of Microorganisms (GCM) 10K type strain sequencing project: providing services to taxonomists for standard genome sequencing and annotation.</title>
        <authorList>
            <consortium name="The Broad Institute Genomics Platform"/>
            <consortium name="The Broad Institute Genome Sequencing Center for Infectious Disease"/>
            <person name="Wu L."/>
            <person name="Ma J."/>
        </authorList>
    </citation>
    <scope>NUCLEOTIDE SEQUENCE [LARGE SCALE GENOMIC DNA]</scope>
    <source>
        <strain evidence="4">KCTC 23723</strain>
    </source>
</reference>
<keyword evidence="1" id="KW-0830">Ubiquinone</keyword>
<gene>
    <name evidence="3" type="ORF">GCM10008111_12500</name>
</gene>
<feature type="domain" description="2Fe-2S ferredoxin-type" evidence="2">
    <location>
        <begin position="17"/>
        <end position="75"/>
    </location>
</feature>
<dbReference type="InterPro" id="IPR006058">
    <property type="entry name" value="2Fe2S_fd_BS"/>
</dbReference>
<comment type="caution">
    <text evidence="3">The sequence shown here is derived from an EMBL/GenBank/DDBJ whole genome shotgun (WGS) entry which is preliminary data.</text>
</comment>
<dbReference type="Proteomes" id="UP000634667">
    <property type="component" value="Unassembled WGS sequence"/>
</dbReference>
<name>A0ABQ2WJC6_9ALTE</name>
<dbReference type="InterPro" id="IPR001041">
    <property type="entry name" value="2Fe-2S_ferredoxin-type"/>
</dbReference>
<keyword evidence="4" id="KW-1185">Reference proteome</keyword>
<accession>A0ABQ2WJC6</accession>
<dbReference type="InterPro" id="IPR036010">
    <property type="entry name" value="2Fe-2S_ferredoxin-like_sf"/>
</dbReference>
<evidence type="ECO:0000256" key="1">
    <source>
        <dbReference type="ARBA" id="ARBA00023075"/>
    </source>
</evidence>
<sequence>MPDVIINAQAPLPYGSGQRNLLEFLEQHQQPVNFHCREGFCGACRCKLLSGEVRYLQEPLAFVRRGEFLPCCSVPLSTISIEIPK</sequence>
<dbReference type="InterPro" id="IPR012675">
    <property type="entry name" value="Beta-grasp_dom_sf"/>
</dbReference>
<dbReference type="PROSITE" id="PS00197">
    <property type="entry name" value="2FE2S_FER_1"/>
    <property type="match status" value="1"/>
</dbReference>
<dbReference type="NCBIfam" id="NF007985">
    <property type="entry name" value="PRK10713.1"/>
    <property type="match status" value="1"/>
</dbReference>
<organism evidence="3 4">
    <name type="scientific">Alishewanella tabrizica</name>
    <dbReference type="NCBI Taxonomy" id="671278"/>
    <lineage>
        <taxon>Bacteria</taxon>
        <taxon>Pseudomonadati</taxon>
        <taxon>Pseudomonadota</taxon>
        <taxon>Gammaproteobacteria</taxon>
        <taxon>Alteromonadales</taxon>
        <taxon>Alteromonadaceae</taxon>
        <taxon>Alishewanella</taxon>
    </lineage>
</organism>
<dbReference type="Pfam" id="PF00111">
    <property type="entry name" value="Fer2"/>
    <property type="match status" value="1"/>
</dbReference>
<dbReference type="EMBL" id="BMYR01000004">
    <property type="protein sequence ID" value="GGW57848.1"/>
    <property type="molecule type" value="Genomic_DNA"/>
</dbReference>
<dbReference type="RefSeq" id="WP_189481606.1">
    <property type="nucleotide sequence ID" value="NZ_BMYR01000004.1"/>
</dbReference>
<dbReference type="Gene3D" id="3.10.20.30">
    <property type="match status" value="1"/>
</dbReference>
<protein>
    <submittedName>
        <fullName evidence="3">(2Fe-2S) ferredoxin</fullName>
    </submittedName>
</protein>
<evidence type="ECO:0000259" key="2">
    <source>
        <dbReference type="Pfam" id="PF00111"/>
    </source>
</evidence>
<dbReference type="SUPFAM" id="SSF54292">
    <property type="entry name" value="2Fe-2S ferredoxin-like"/>
    <property type="match status" value="1"/>
</dbReference>
<evidence type="ECO:0000313" key="3">
    <source>
        <dbReference type="EMBL" id="GGW57848.1"/>
    </source>
</evidence>
<evidence type="ECO:0000313" key="4">
    <source>
        <dbReference type="Proteomes" id="UP000634667"/>
    </source>
</evidence>
<proteinExistence type="predicted"/>
<dbReference type="CDD" id="cd00207">
    <property type="entry name" value="fer2"/>
    <property type="match status" value="1"/>
</dbReference>